<dbReference type="EC" id="6.5.1.4" evidence="2"/>
<evidence type="ECO:0000256" key="8">
    <source>
        <dbReference type="ARBA" id="ARBA00045867"/>
    </source>
</evidence>
<comment type="caution">
    <text evidence="11">The sequence shown here is derived from an EMBL/GenBank/DDBJ whole genome shotgun (WGS) entry which is preliminary data.</text>
</comment>
<evidence type="ECO:0000256" key="7">
    <source>
        <dbReference type="ARBA" id="ARBA00032543"/>
    </source>
</evidence>
<dbReference type="PRINTS" id="PR00625">
    <property type="entry name" value="JDOMAIN"/>
</dbReference>
<feature type="domain" description="J" evidence="10">
    <location>
        <begin position="41"/>
        <end position="105"/>
    </location>
</feature>
<dbReference type="Gene3D" id="3.30.360.20">
    <property type="entry name" value="RNA 3'-terminal phosphate cyclase, insert domain"/>
    <property type="match status" value="1"/>
</dbReference>
<keyword evidence="4" id="KW-0436">Ligase</keyword>
<dbReference type="GO" id="GO:0000166">
    <property type="term" value="F:nucleotide binding"/>
    <property type="evidence" value="ECO:0007669"/>
    <property type="project" value="UniProtKB-KW"/>
</dbReference>
<dbReference type="InterPro" id="IPR023797">
    <property type="entry name" value="RNA3'_phos_cyclase_dom"/>
</dbReference>
<dbReference type="GO" id="GO:0006396">
    <property type="term" value="P:RNA processing"/>
    <property type="evidence" value="ECO:0007669"/>
    <property type="project" value="InterPro"/>
</dbReference>
<evidence type="ECO:0000256" key="4">
    <source>
        <dbReference type="ARBA" id="ARBA00022598"/>
    </source>
</evidence>
<evidence type="ECO:0000256" key="3">
    <source>
        <dbReference type="ARBA" id="ARBA00021428"/>
    </source>
</evidence>
<dbReference type="PANTHER" id="PTHR11096:SF0">
    <property type="entry name" value="RNA 3'-TERMINAL PHOSPHATE CYCLASE"/>
    <property type="match status" value="1"/>
</dbReference>
<accession>A0A2B4RS21</accession>
<dbReference type="PANTHER" id="PTHR11096">
    <property type="entry name" value="RNA 3' TERMINAL PHOSPHATE CYCLASE"/>
    <property type="match status" value="1"/>
</dbReference>
<dbReference type="Pfam" id="PF01137">
    <property type="entry name" value="RTC"/>
    <property type="match status" value="1"/>
</dbReference>
<sequence>MRIAFSRHVQPCLLSLLRRCRIITLARSKYIHNRSYNKRKSLYDVIDVPHTATQDEIKAAYYDLSLKYHPDVNKREKAEHKFQEITNAYNVLRNLTSRRDYDKEIGTYFTMRGTKKKESGEKVLRLTDEMLEIDMQGIKQSQVFLSTIATLSTITCTPVRLMNVSVSDGGLQSHDMRVLQLLRQICSGTLAANTGLSMVTNVPAELLGGNFSAEAGRLGHLNLLVTSALPCCPFLPVPEYSKFNRLHIKGSTHSYKAIINADYIQNIMKPLIGKFGFDFNFDIRKRSYHPYWEGKICVESLPVHCLTPVVMKESGTISKITGWAFVAGAKPVRIAQIMVKQAHQMLKTHFPQVPLDIDSRRERDCRSQGTGQGLMLIAKMSSGVLLSGTAIWEKGMAPAEVVSRAVQVLVNNVNSGSCIDRLLQEHAILLMALASGKSSIRMQRLTNRAKATMLAVESFTEVKFNINSKTPKTVLVECEGLGLINEHVSPDDNLTYDSDYELESDDEYESSEEQDSDNERVRSEEIDDEHERIQKTI</sequence>
<dbReference type="InterPro" id="IPR013791">
    <property type="entry name" value="RNA3'-term_phos_cycl_insert"/>
</dbReference>
<dbReference type="AlphaFoldDB" id="A0A2B4RS21"/>
<dbReference type="SUPFAM" id="SSF46565">
    <property type="entry name" value="Chaperone J-domain"/>
    <property type="match status" value="1"/>
</dbReference>
<dbReference type="Gene3D" id="3.65.10.20">
    <property type="entry name" value="RNA 3'-terminal phosphate cyclase domain"/>
    <property type="match status" value="1"/>
</dbReference>
<dbReference type="InterPro" id="IPR018253">
    <property type="entry name" value="DnaJ_domain_CS"/>
</dbReference>
<evidence type="ECO:0000256" key="2">
    <source>
        <dbReference type="ARBA" id="ARBA00012725"/>
    </source>
</evidence>
<gene>
    <name evidence="11" type="primary">RtcA</name>
    <name evidence="11" type="ORF">AWC38_SpisGene15995</name>
</gene>
<organism evidence="11 12">
    <name type="scientific">Stylophora pistillata</name>
    <name type="common">Smooth cauliflower coral</name>
    <dbReference type="NCBI Taxonomy" id="50429"/>
    <lineage>
        <taxon>Eukaryota</taxon>
        <taxon>Metazoa</taxon>
        <taxon>Cnidaria</taxon>
        <taxon>Anthozoa</taxon>
        <taxon>Hexacorallia</taxon>
        <taxon>Scleractinia</taxon>
        <taxon>Astrocoeniina</taxon>
        <taxon>Pocilloporidae</taxon>
        <taxon>Stylophora</taxon>
    </lineage>
</organism>
<evidence type="ECO:0000256" key="1">
    <source>
        <dbReference type="ARBA" id="ARBA00009206"/>
    </source>
</evidence>
<dbReference type="CDD" id="cd06257">
    <property type="entry name" value="DnaJ"/>
    <property type="match status" value="1"/>
</dbReference>
<evidence type="ECO:0000256" key="6">
    <source>
        <dbReference type="ARBA" id="ARBA00024481"/>
    </source>
</evidence>
<dbReference type="Proteomes" id="UP000225706">
    <property type="component" value="Unassembled WGS sequence"/>
</dbReference>
<evidence type="ECO:0000259" key="10">
    <source>
        <dbReference type="PROSITE" id="PS50076"/>
    </source>
</evidence>
<evidence type="ECO:0000256" key="5">
    <source>
        <dbReference type="ARBA" id="ARBA00022741"/>
    </source>
</evidence>
<dbReference type="InterPro" id="IPR037136">
    <property type="entry name" value="RNA3'_phos_cyclase_dom_sf"/>
</dbReference>
<dbReference type="GO" id="GO:0005634">
    <property type="term" value="C:nucleus"/>
    <property type="evidence" value="ECO:0007669"/>
    <property type="project" value="TreeGrafter"/>
</dbReference>
<feature type="region of interest" description="Disordered" evidence="9">
    <location>
        <begin position="489"/>
        <end position="537"/>
    </location>
</feature>
<comment type="similarity">
    <text evidence="1">Belongs to the RNA 3'-terminal cyclase family. Type 1 subfamily.</text>
</comment>
<protein>
    <recommendedName>
        <fullName evidence="3">RNA 3'-terminal phosphate cyclase</fullName>
        <ecNumber evidence="2">6.5.1.4</ecNumber>
    </recommendedName>
    <alternativeName>
        <fullName evidence="7">RNA terminal phosphate cyclase domain-containing protein 1</fullName>
    </alternativeName>
</protein>
<feature type="compositionally biased region" description="Acidic residues" evidence="9">
    <location>
        <begin position="498"/>
        <end position="516"/>
    </location>
</feature>
<name>A0A2B4RS21_STYPI</name>
<comment type="function">
    <text evidence="8">Catalyzes the conversion of 3'-phosphate to a 2',3'-cyclic phosphodiester at the end of RNA. The mechanism of action of the enzyme occurs in 3 steps: (A) adenylation of the enzyme by ATP; (B) transfer of adenylate to an RNA-N3'P to produce RNA-N3'PP5'A; (C) and attack of the adjacent 2'-hydroxyl on the 3'-phosphorus in the diester linkage to produce the cyclic end product. Likely functions in some aspects of cellular RNA processing. Function plays an important role in regulating axon regeneration by inhibiting central nervous system (CNS) axon regeneration following optic nerve injury.</text>
</comment>
<evidence type="ECO:0000313" key="11">
    <source>
        <dbReference type="EMBL" id="PFX19583.1"/>
    </source>
</evidence>
<dbReference type="Pfam" id="PF00226">
    <property type="entry name" value="DnaJ"/>
    <property type="match status" value="1"/>
</dbReference>
<keyword evidence="5" id="KW-0547">Nucleotide-binding</keyword>
<dbReference type="PROSITE" id="PS00636">
    <property type="entry name" value="DNAJ_1"/>
    <property type="match status" value="1"/>
</dbReference>
<dbReference type="SMART" id="SM00271">
    <property type="entry name" value="DnaJ"/>
    <property type="match status" value="1"/>
</dbReference>
<dbReference type="InterPro" id="IPR036869">
    <property type="entry name" value="J_dom_sf"/>
</dbReference>
<dbReference type="OrthoDB" id="25029at2759"/>
<dbReference type="InterPro" id="IPR000228">
    <property type="entry name" value="RNA3'_term_phos_cyc"/>
</dbReference>
<dbReference type="GO" id="GO:0003963">
    <property type="term" value="F:RNA-3'-phosphate cyclase activity"/>
    <property type="evidence" value="ECO:0007669"/>
    <property type="project" value="UniProtKB-EC"/>
</dbReference>
<proteinExistence type="inferred from homology"/>
<comment type="catalytic activity">
    <reaction evidence="6">
        <text>a 3'-end 3'-phospho-ribonucleotide-RNA + ATP = a 3'-end 2',3'-cyclophospho-ribonucleotide-RNA + AMP + diphosphate</text>
        <dbReference type="Rhea" id="RHEA:23976"/>
        <dbReference type="Rhea" id="RHEA-COMP:10463"/>
        <dbReference type="Rhea" id="RHEA-COMP:10464"/>
        <dbReference type="ChEBI" id="CHEBI:30616"/>
        <dbReference type="ChEBI" id="CHEBI:33019"/>
        <dbReference type="ChEBI" id="CHEBI:83062"/>
        <dbReference type="ChEBI" id="CHEBI:83064"/>
        <dbReference type="ChEBI" id="CHEBI:456215"/>
        <dbReference type="EC" id="6.5.1.4"/>
    </reaction>
</comment>
<dbReference type="EMBL" id="LSMT01000353">
    <property type="protein sequence ID" value="PFX19583.1"/>
    <property type="molecule type" value="Genomic_DNA"/>
</dbReference>
<evidence type="ECO:0000313" key="12">
    <source>
        <dbReference type="Proteomes" id="UP000225706"/>
    </source>
</evidence>
<keyword evidence="12" id="KW-1185">Reference proteome</keyword>
<reference evidence="12" key="1">
    <citation type="journal article" date="2017" name="bioRxiv">
        <title>Comparative analysis of the genomes of Stylophora pistillata and Acropora digitifera provides evidence for extensive differences between species of corals.</title>
        <authorList>
            <person name="Voolstra C.R."/>
            <person name="Li Y."/>
            <person name="Liew Y.J."/>
            <person name="Baumgarten S."/>
            <person name="Zoccola D."/>
            <person name="Flot J.-F."/>
            <person name="Tambutte S."/>
            <person name="Allemand D."/>
            <person name="Aranda M."/>
        </authorList>
    </citation>
    <scope>NUCLEOTIDE SEQUENCE [LARGE SCALE GENOMIC DNA]</scope>
</reference>
<dbReference type="Pfam" id="PF05189">
    <property type="entry name" value="RTC_insert"/>
    <property type="match status" value="1"/>
</dbReference>
<feature type="compositionally biased region" description="Basic and acidic residues" evidence="9">
    <location>
        <begin position="517"/>
        <end position="537"/>
    </location>
</feature>
<dbReference type="SUPFAM" id="SSF55205">
    <property type="entry name" value="EPT/RTPC-like"/>
    <property type="match status" value="1"/>
</dbReference>
<evidence type="ECO:0000256" key="9">
    <source>
        <dbReference type="SAM" id="MobiDB-lite"/>
    </source>
</evidence>
<dbReference type="STRING" id="50429.A0A2B4RS21"/>
<dbReference type="InterPro" id="IPR013792">
    <property type="entry name" value="RNA3'P_cycl/enolpyr_Trfase_a/b"/>
</dbReference>
<dbReference type="FunFam" id="3.30.360.20:FF:000002">
    <property type="entry name" value="RNA terminal phosphate cyclase-like 1"/>
    <property type="match status" value="1"/>
</dbReference>
<dbReference type="PROSITE" id="PS50076">
    <property type="entry name" value="DNAJ_2"/>
    <property type="match status" value="1"/>
</dbReference>
<dbReference type="Gene3D" id="1.10.287.110">
    <property type="entry name" value="DnaJ domain"/>
    <property type="match status" value="1"/>
</dbReference>
<dbReference type="InterPro" id="IPR036553">
    <property type="entry name" value="RPTC_insert"/>
</dbReference>
<dbReference type="InterPro" id="IPR001623">
    <property type="entry name" value="DnaJ_domain"/>
</dbReference>